<dbReference type="AlphaFoldDB" id="A0A128EZC9"/>
<dbReference type="Gene3D" id="3.40.50.300">
    <property type="entry name" value="P-loop containing nucleotide triphosphate hydrolases"/>
    <property type="match status" value="2"/>
</dbReference>
<dbReference type="EMBL" id="FIZX01000001">
    <property type="protein sequence ID" value="CZF79401.1"/>
    <property type="molecule type" value="Genomic_DNA"/>
</dbReference>
<dbReference type="SMART" id="SM00490">
    <property type="entry name" value="HELICc"/>
    <property type="match status" value="1"/>
</dbReference>
<dbReference type="SUPFAM" id="SSF52540">
    <property type="entry name" value="P-loop containing nucleoside triphosphate hydrolases"/>
    <property type="match status" value="2"/>
</dbReference>
<dbReference type="STRING" id="1796497.GCE9029_01439"/>
<keyword evidence="4" id="KW-0067">ATP-binding</keyword>
<dbReference type="Pfam" id="PF00270">
    <property type="entry name" value="DEAD"/>
    <property type="match status" value="1"/>
</dbReference>
<evidence type="ECO:0000256" key="4">
    <source>
        <dbReference type="ARBA" id="ARBA00022840"/>
    </source>
</evidence>
<feature type="domain" description="Helicase ATP-binding" evidence="5">
    <location>
        <begin position="109"/>
        <end position="244"/>
    </location>
</feature>
<dbReference type="PROSITE" id="PS51192">
    <property type="entry name" value="HELICASE_ATP_BIND_1"/>
    <property type="match status" value="1"/>
</dbReference>
<proteinExistence type="predicted"/>
<dbReference type="InterPro" id="IPR011545">
    <property type="entry name" value="DEAD/DEAH_box_helicase_dom"/>
</dbReference>
<dbReference type="Pfam" id="PF00271">
    <property type="entry name" value="Helicase_C"/>
    <property type="match status" value="1"/>
</dbReference>
<name>A0A128EZC9_9GAMM</name>
<dbReference type="PANTHER" id="PTHR47961">
    <property type="entry name" value="DNA POLYMERASE THETA, PUTATIVE (AFU_ORTHOLOGUE AFUA_1G05260)-RELATED"/>
    <property type="match status" value="1"/>
</dbReference>
<evidence type="ECO:0000259" key="6">
    <source>
        <dbReference type="PROSITE" id="PS51194"/>
    </source>
</evidence>
<evidence type="ECO:0000256" key="1">
    <source>
        <dbReference type="ARBA" id="ARBA00022741"/>
    </source>
</evidence>
<reference evidence="8" key="1">
    <citation type="submission" date="2016-02" db="EMBL/GenBank/DDBJ databases">
        <authorList>
            <person name="Rodrigo-Torres Lidia"/>
            <person name="Arahal R.David."/>
        </authorList>
    </citation>
    <scope>NUCLEOTIDE SEQUENCE [LARGE SCALE GENOMIC DNA]</scope>
    <source>
        <strain evidence="8">CECT 9029</strain>
    </source>
</reference>
<dbReference type="InterPro" id="IPR001650">
    <property type="entry name" value="Helicase_C-like"/>
</dbReference>
<keyword evidence="3 7" id="KW-0347">Helicase</keyword>
<evidence type="ECO:0000313" key="7">
    <source>
        <dbReference type="EMBL" id="CZF79401.1"/>
    </source>
</evidence>
<organism evidence="7 8">
    <name type="scientific">Grimontia celer</name>
    <dbReference type="NCBI Taxonomy" id="1796497"/>
    <lineage>
        <taxon>Bacteria</taxon>
        <taxon>Pseudomonadati</taxon>
        <taxon>Pseudomonadota</taxon>
        <taxon>Gammaproteobacteria</taxon>
        <taxon>Vibrionales</taxon>
        <taxon>Vibrionaceae</taxon>
        <taxon>Grimontia</taxon>
    </lineage>
</organism>
<dbReference type="SMART" id="SM00487">
    <property type="entry name" value="DEXDc"/>
    <property type="match status" value="1"/>
</dbReference>
<keyword evidence="1" id="KW-0547">Nucleotide-binding</keyword>
<dbReference type="PANTHER" id="PTHR47961:SF6">
    <property type="entry name" value="DNA-DIRECTED DNA POLYMERASE"/>
    <property type="match status" value="1"/>
</dbReference>
<dbReference type="Proteomes" id="UP000071641">
    <property type="component" value="Unassembled WGS sequence"/>
</dbReference>
<evidence type="ECO:0000256" key="3">
    <source>
        <dbReference type="ARBA" id="ARBA00022806"/>
    </source>
</evidence>
<accession>A0A128EZC9</accession>
<feature type="domain" description="Helicase C-terminal" evidence="6">
    <location>
        <begin position="298"/>
        <end position="507"/>
    </location>
</feature>
<dbReference type="InterPro" id="IPR014001">
    <property type="entry name" value="Helicase_ATP-bd"/>
</dbReference>
<evidence type="ECO:0000259" key="5">
    <source>
        <dbReference type="PROSITE" id="PS51192"/>
    </source>
</evidence>
<evidence type="ECO:0000313" key="8">
    <source>
        <dbReference type="Proteomes" id="UP000071641"/>
    </source>
</evidence>
<gene>
    <name evidence="7" type="ORF">GCE9029_01439</name>
</gene>
<dbReference type="GO" id="GO:0005524">
    <property type="term" value="F:ATP binding"/>
    <property type="evidence" value="ECO:0007669"/>
    <property type="project" value="UniProtKB-KW"/>
</dbReference>
<keyword evidence="2" id="KW-0378">Hydrolase</keyword>
<dbReference type="GO" id="GO:0004386">
    <property type="term" value="F:helicase activity"/>
    <property type="evidence" value="ECO:0007669"/>
    <property type="project" value="UniProtKB-KW"/>
</dbReference>
<protein>
    <submittedName>
        <fullName evidence="7">Ski2-like helicase</fullName>
    </submittedName>
</protein>
<keyword evidence="8" id="KW-1185">Reference proteome</keyword>
<dbReference type="PROSITE" id="PS51194">
    <property type="entry name" value="HELICASE_CTER"/>
    <property type="match status" value="1"/>
</dbReference>
<evidence type="ECO:0000256" key="2">
    <source>
        <dbReference type="ARBA" id="ARBA00022801"/>
    </source>
</evidence>
<dbReference type="GO" id="GO:0003676">
    <property type="term" value="F:nucleic acid binding"/>
    <property type="evidence" value="ECO:0007669"/>
    <property type="project" value="InterPro"/>
</dbReference>
<dbReference type="GO" id="GO:0016787">
    <property type="term" value="F:hydrolase activity"/>
    <property type="evidence" value="ECO:0007669"/>
    <property type="project" value="UniProtKB-KW"/>
</dbReference>
<sequence>MLDLIKKIKQTNDFSFSETFSIYNNCSRMIMKDQNEGMKVLIYILEQRRKFDHSLDEMLADIVESVGFYPYLIKEKLTLSSTNSKVRLISNTSIKIPGKVFHDEQMYLSRLLSTDKNLVVSAPTSFGKSLLIEDIIASFEYRNIVIIQPTLALLDETRRKLKRYQDNYKLILRTSQNPDQDKGNIFLFTAERVNEYSMFESVDFLIIDEFYKLSSRRDDERSDTLNNAFSYLLKRFNPKFYLLGPNIEGISEGFEEKYNAKFFKTDYSLVACEEHNIYENYKNKFGERGEKKAIKERVLFDLLLKKRNENTLIYCSSPYRARYLSKAYLEYLIEKGVTHSDVNIDIIEWIERYVSKDWSLIKLLRMGIAIHDGALQKHITSTIIDYFNNGTIKQLFCTATIIEGVNTSAKNVIFFDKKKGANTFVDHFDYSNIRGRAGRMMEHYVGKVYNFNPVPTYDEIIVDIPFHEQNPISNEVLINIEEDEVIDKNSEQYQYIKSLPKNERELFSNNSLYIKGQKDLLEKIRSEVHSHHELLCWDSTPTYDQLSYCLGLAWDFLTKPDTVYRPMTKSRLVKITFDYGWNKNINELVRNTYSYILENQNKNKSDAVDDAIRDSFQILRHWFQYKIPKWLIVVNEIQKFVCLEEGKRPGNYLYYASSIENDFIQENLAILSEFGVPRSAIDKIKDKIPVNLNQDEVIKEIRTKKLFLMEDLLDYERKKLSENL</sequence>
<dbReference type="OrthoDB" id="9815222at2"/>
<dbReference type="InterPro" id="IPR050474">
    <property type="entry name" value="Hel308_SKI2-like"/>
</dbReference>
<dbReference type="InterPro" id="IPR027417">
    <property type="entry name" value="P-loop_NTPase"/>
</dbReference>
<dbReference type="RefSeq" id="WP_062662129.1">
    <property type="nucleotide sequence ID" value="NZ_FIZX01000001.1"/>
</dbReference>